<dbReference type="EMBL" id="AMCW01000063">
    <property type="protein sequence ID" value="EKK02306.1"/>
    <property type="molecule type" value="Genomic_DNA"/>
</dbReference>
<sequence>MGVVENDDDENVVYIPSPEEIAAACAEIQSAWTDEGRIKRRRCRPKVFACDPDQIRRDAQVMLETRLTQHEGPVVVDDLSRRGEAIPWELEPLALG</sequence>
<name>K5E945_RHOBT</name>
<dbReference type="PATRIC" id="fig|993517.3.peg.2535"/>
<dbReference type="Proteomes" id="UP000007993">
    <property type="component" value="Unassembled WGS sequence"/>
</dbReference>
<dbReference type="RefSeq" id="WP_007332116.1">
    <property type="nucleotide sequence ID" value="NZ_AMCW01000063.1"/>
</dbReference>
<organism evidence="1 2">
    <name type="scientific">Rhodopirellula baltica SH28</name>
    <dbReference type="NCBI Taxonomy" id="993517"/>
    <lineage>
        <taxon>Bacteria</taxon>
        <taxon>Pseudomonadati</taxon>
        <taxon>Planctomycetota</taxon>
        <taxon>Planctomycetia</taxon>
        <taxon>Pirellulales</taxon>
        <taxon>Pirellulaceae</taxon>
        <taxon>Rhodopirellula</taxon>
    </lineage>
</organism>
<comment type="caution">
    <text evidence="1">The sequence shown here is derived from an EMBL/GenBank/DDBJ whole genome shotgun (WGS) entry which is preliminary data.</text>
</comment>
<evidence type="ECO:0000313" key="1">
    <source>
        <dbReference type="EMBL" id="EKK02306.1"/>
    </source>
</evidence>
<gene>
    <name evidence="1" type="ORF">RBSH_02342</name>
</gene>
<accession>K5E945</accession>
<protein>
    <submittedName>
        <fullName evidence="1">Uncharacterized protein</fullName>
    </submittedName>
</protein>
<dbReference type="AlphaFoldDB" id="K5E945"/>
<reference evidence="1 2" key="1">
    <citation type="journal article" date="2013" name="Mar. Genomics">
        <title>Expression of sulfatases in Rhodopirellula baltica and the diversity of sulfatases in the genus Rhodopirellula.</title>
        <authorList>
            <person name="Wegner C.E."/>
            <person name="Richter-Heitmann T."/>
            <person name="Klindworth A."/>
            <person name="Klockow C."/>
            <person name="Richter M."/>
            <person name="Achstetter T."/>
            <person name="Glockner F.O."/>
            <person name="Harder J."/>
        </authorList>
    </citation>
    <scope>NUCLEOTIDE SEQUENCE [LARGE SCALE GENOMIC DNA]</scope>
    <source>
        <strain evidence="1 2">SH28</strain>
    </source>
</reference>
<proteinExistence type="predicted"/>
<evidence type="ECO:0000313" key="2">
    <source>
        <dbReference type="Proteomes" id="UP000007993"/>
    </source>
</evidence>